<reference evidence="2" key="1">
    <citation type="journal article" date="2019" name="Int. J. Syst. Evol. Microbiol.">
        <title>The Global Catalogue of Microorganisms (GCM) 10K type strain sequencing project: providing services to taxonomists for standard genome sequencing and annotation.</title>
        <authorList>
            <consortium name="The Broad Institute Genomics Platform"/>
            <consortium name="The Broad Institute Genome Sequencing Center for Infectious Disease"/>
            <person name="Wu L."/>
            <person name="Ma J."/>
        </authorList>
    </citation>
    <scope>NUCLEOTIDE SEQUENCE [LARGE SCALE GENOMIC DNA]</scope>
    <source>
        <strain evidence="2">CCUG 15531</strain>
    </source>
</reference>
<dbReference type="Proteomes" id="UP001597227">
    <property type="component" value="Unassembled WGS sequence"/>
</dbReference>
<dbReference type="Pfam" id="PF11116">
    <property type="entry name" value="DUF2624"/>
    <property type="match status" value="1"/>
</dbReference>
<protein>
    <submittedName>
        <fullName evidence="1">DUF2624 domain-containing protein</fullName>
    </submittedName>
</protein>
<name>A0ABW4MUS6_9BACI</name>
<gene>
    <name evidence="1" type="ORF">ACFSFW_21685</name>
</gene>
<dbReference type="InterPro" id="IPR020277">
    <property type="entry name" value="DUF2624"/>
</dbReference>
<evidence type="ECO:0000313" key="1">
    <source>
        <dbReference type="EMBL" id="MFD1781273.1"/>
    </source>
</evidence>
<accession>A0ABW4MUS6</accession>
<keyword evidence="2" id="KW-1185">Reference proteome</keyword>
<comment type="caution">
    <text evidence="1">The sequence shown here is derived from an EMBL/GenBank/DDBJ whole genome shotgun (WGS) entry which is preliminary data.</text>
</comment>
<organism evidence="1 2">
    <name type="scientific">Fredinandcohnia salidurans</name>
    <dbReference type="NCBI Taxonomy" id="2595041"/>
    <lineage>
        <taxon>Bacteria</taxon>
        <taxon>Bacillati</taxon>
        <taxon>Bacillota</taxon>
        <taxon>Bacilli</taxon>
        <taxon>Bacillales</taxon>
        <taxon>Bacillaceae</taxon>
        <taxon>Fredinandcohnia</taxon>
    </lineage>
</organism>
<evidence type="ECO:0000313" key="2">
    <source>
        <dbReference type="Proteomes" id="UP001597227"/>
    </source>
</evidence>
<dbReference type="EMBL" id="JBHUEK010000031">
    <property type="protein sequence ID" value="MFD1781273.1"/>
    <property type="molecule type" value="Genomic_DNA"/>
</dbReference>
<dbReference type="RefSeq" id="WP_246006428.1">
    <property type="nucleotide sequence ID" value="NZ_JBHUEK010000031.1"/>
</dbReference>
<sequence>MITMNIYQQIINQKLKTLTPDDLMKYGKQYDIYVSKEQATNVLKLIRKNKNINIFNPEEKNQLLREIARVTSPEVARKLNQLFIKFTS</sequence>
<proteinExistence type="predicted"/>